<dbReference type="OrthoDB" id="9957135at2"/>
<keyword evidence="1" id="KW-0812">Transmembrane</keyword>
<dbReference type="AlphaFoldDB" id="A0A418IHR2"/>
<accession>A0A418IHR2</accession>
<keyword evidence="3" id="KW-1185">Reference proteome</keyword>
<dbReference type="EMBL" id="QXUF01000014">
    <property type="protein sequence ID" value="RIN02216.1"/>
    <property type="molecule type" value="Genomic_DNA"/>
</dbReference>
<evidence type="ECO:0008006" key="4">
    <source>
        <dbReference type="Google" id="ProtNLM"/>
    </source>
</evidence>
<proteinExistence type="predicted"/>
<evidence type="ECO:0000313" key="2">
    <source>
        <dbReference type="EMBL" id="RIN02216.1"/>
    </source>
</evidence>
<sequence length="81" mass="9099">MKGLNVISNILILLIIATSILTILDFIGLIKFPYSLSIVGLILILNYWIETKKEGKTEALYLSVGTVLFILGLIEILFFRN</sequence>
<feature type="transmembrane region" description="Helical" evidence="1">
    <location>
        <begin position="61"/>
        <end position="79"/>
    </location>
</feature>
<keyword evidence="1" id="KW-1133">Transmembrane helix</keyword>
<evidence type="ECO:0000256" key="1">
    <source>
        <dbReference type="SAM" id="Phobius"/>
    </source>
</evidence>
<organism evidence="2 3">
    <name type="scientific">Staphylococcus shinii</name>
    <dbReference type="NCBI Taxonomy" id="2912228"/>
    <lineage>
        <taxon>Bacteria</taxon>
        <taxon>Bacillati</taxon>
        <taxon>Bacillota</taxon>
        <taxon>Bacilli</taxon>
        <taxon>Bacillales</taxon>
        <taxon>Staphylococcaceae</taxon>
        <taxon>Staphylococcus</taxon>
    </lineage>
</organism>
<reference evidence="2 3" key="1">
    <citation type="journal article" date="2016" name="Front. Microbiol.">
        <title>Comprehensive Phylogenetic Analysis of Bovine Non-aureus Staphylococci Species Based on Whole-Genome Sequencing.</title>
        <authorList>
            <person name="Naushad S."/>
            <person name="Barkema H.W."/>
            <person name="Luby C."/>
            <person name="Condas L.A."/>
            <person name="Nobrega D.B."/>
            <person name="Carson D.A."/>
            <person name="De Buck J."/>
        </authorList>
    </citation>
    <scope>NUCLEOTIDE SEQUENCE [LARGE SCALE GENOMIC DNA]</scope>
    <source>
        <strain evidence="2 3">SNUC 4554</strain>
    </source>
</reference>
<feature type="transmembrane region" description="Helical" evidence="1">
    <location>
        <begin position="32"/>
        <end position="49"/>
    </location>
</feature>
<dbReference type="Proteomes" id="UP000286317">
    <property type="component" value="Unassembled WGS sequence"/>
</dbReference>
<evidence type="ECO:0000313" key="3">
    <source>
        <dbReference type="Proteomes" id="UP000286317"/>
    </source>
</evidence>
<protein>
    <recommendedName>
        <fullName evidence="4">DUF3953 domain-containing protein</fullName>
    </recommendedName>
</protein>
<gene>
    <name evidence="2" type="ORF">BU112_03290</name>
</gene>
<dbReference type="GeneID" id="79050855"/>
<name>A0A418IHR2_9STAP</name>
<keyword evidence="1" id="KW-0472">Membrane</keyword>
<comment type="caution">
    <text evidence="2">The sequence shown here is derived from an EMBL/GenBank/DDBJ whole genome shotgun (WGS) entry which is preliminary data.</text>
</comment>
<dbReference type="RefSeq" id="WP_039068446.1">
    <property type="nucleotide sequence ID" value="NZ_CP068712.1"/>
</dbReference>
<feature type="transmembrane region" description="Helical" evidence="1">
    <location>
        <begin position="6"/>
        <end position="27"/>
    </location>
</feature>